<feature type="transmembrane region" description="Helical" evidence="14">
    <location>
        <begin position="627"/>
        <end position="646"/>
    </location>
</feature>
<feature type="compositionally biased region" description="Basic and acidic residues" evidence="13">
    <location>
        <begin position="1144"/>
        <end position="1192"/>
    </location>
</feature>
<feature type="transmembrane region" description="Helical" evidence="14">
    <location>
        <begin position="416"/>
        <end position="435"/>
    </location>
</feature>
<feature type="compositionally biased region" description="Low complexity" evidence="13">
    <location>
        <begin position="1326"/>
        <end position="1339"/>
    </location>
</feature>
<dbReference type="Pfam" id="PF08513">
    <property type="entry name" value="LisH"/>
    <property type="match status" value="1"/>
</dbReference>
<feature type="region of interest" description="Disordered" evidence="13">
    <location>
        <begin position="965"/>
        <end position="1932"/>
    </location>
</feature>
<feature type="compositionally biased region" description="Low complexity" evidence="13">
    <location>
        <begin position="772"/>
        <end position="793"/>
    </location>
</feature>
<evidence type="ECO:0000256" key="13">
    <source>
        <dbReference type="SAM" id="MobiDB-lite"/>
    </source>
</evidence>
<dbReference type="InterPro" id="IPR006594">
    <property type="entry name" value="LisH"/>
</dbReference>
<keyword evidence="4" id="KW-0813">Transport</keyword>
<protein>
    <submittedName>
        <fullName evidence="17">Uncharacterized protein</fullName>
    </submittedName>
</protein>
<feature type="compositionally biased region" description="Polar residues" evidence="13">
    <location>
        <begin position="1551"/>
        <end position="1566"/>
    </location>
</feature>
<feature type="transmembrane region" description="Helical" evidence="14">
    <location>
        <begin position="537"/>
        <end position="559"/>
    </location>
</feature>
<feature type="transmembrane region" description="Helical" evidence="14">
    <location>
        <begin position="349"/>
        <end position="372"/>
    </location>
</feature>
<feature type="compositionally biased region" description="Acidic residues" evidence="13">
    <location>
        <begin position="1993"/>
        <end position="2005"/>
    </location>
</feature>
<feature type="compositionally biased region" description="Polar residues" evidence="13">
    <location>
        <begin position="1085"/>
        <end position="1100"/>
    </location>
</feature>
<dbReference type="InterPro" id="IPR011009">
    <property type="entry name" value="Kinase-like_dom_sf"/>
</dbReference>
<dbReference type="InterPro" id="IPR006595">
    <property type="entry name" value="CTLH_C"/>
</dbReference>
<organism evidence="17 18">
    <name type="scientific">Rhizoctonia solani</name>
    <dbReference type="NCBI Taxonomy" id="456999"/>
    <lineage>
        <taxon>Eukaryota</taxon>
        <taxon>Fungi</taxon>
        <taxon>Dikarya</taxon>
        <taxon>Basidiomycota</taxon>
        <taxon>Agaricomycotina</taxon>
        <taxon>Agaricomycetes</taxon>
        <taxon>Cantharellales</taxon>
        <taxon>Ceratobasidiaceae</taxon>
        <taxon>Rhizoctonia</taxon>
    </lineage>
</organism>
<proteinExistence type="inferred from homology"/>
<dbReference type="SMART" id="SM00667">
    <property type="entry name" value="LisH"/>
    <property type="match status" value="1"/>
</dbReference>
<evidence type="ECO:0000256" key="7">
    <source>
        <dbReference type="ARBA" id="ARBA00022741"/>
    </source>
</evidence>
<dbReference type="PROSITE" id="PS50897">
    <property type="entry name" value="CTLH"/>
    <property type="match status" value="1"/>
</dbReference>
<comment type="similarity">
    <text evidence="2">Belongs to the protein kinase superfamily. STE Ser/Thr protein kinase family. MAP kinase kinase kinase subfamily.</text>
</comment>
<feature type="compositionally biased region" description="Polar residues" evidence="13">
    <location>
        <begin position="1880"/>
        <end position="1892"/>
    </location>
</feature>
<evidence type="ECO:0000256" key="4">
    <source>
        <dbReference type="ARBA" id="ARBA00022448"/>
    </source>
</evidence>
<dbReference type="PANTHER" id="PTHR31806">
    <property type="entry name" value="PURINE-CYTOSINE PERMEASE FCY2-RELATED"/>
    <property type="match status" value="1"/>
</dbReference>
<feature type="binding site" evidence="12">
    <location>
        <position position="2308"/>
    </location>
    <ligand>
        <name>ATP</name>
        <dbReference type="ChEBI" id="CHEBI:30616"/>
    </ligand>
</feature>
<dbReference type="PROSITE" id="PS00108">
    <property type="entry name" value="PROTEIN_KINASE_ST"/>
    <property type="match status" value="1"/>
</dbReference>
<feature type="compositionally biased region" description="Low complexity" evidence="13">
    <location>
        <begin position="1483"/>
        <end position="1499"/>
    </location>
</feature>
<dbReference type="GO" id="GO:0022857">
    <property type="term" value="F:transmembrane transporter activity"/>
    <property type="evidence" value="ECO:0007669"/>
    <property type="project" value="InterPro"/>
</dbReference>
<name>A0A8H2Y1I4_9AGAM</name>
<sequence>MVPSRTAPAPKRTFDQAEWEAKLKEAQVSKDDLNRIVMDYLVTEGYKAAADEFCKEANMPTPAGLNRIDKRILIRDAVQRGEIQEAIQHVNDFNPEILDANPSLYFHLQQQRLIEYIRAGRTTEALQFAQSELAPRGFENPEFLSELERTMALLAFDQVPDPPADIAELLLPAQRTRTASELNAAILASMGQGIEPKLIGLMRLLAWGENLLEERATFPRVDLGSQMNCRRFYVFTHKLENPMDHRRLDKPSSQPLFELSAHDPSTMEGTTTSPKDQKFPQIDDDKLPEPQGFNLRALDNTAGSESYDGSYKDVGSGFIKRLGTWGVESRGIYPVPPEQRTDPQFSKSFFVWLSCNLNILSFSEGTVGVLVYELTFRQAAGVIVGFNLLSALPPAYFSTFGPKLGLRQMVQARYSFGWFGAIVPGAFNLLVMMGYNILNAILAGQTLSVVSGGRMSWNISFFGYRILNWYERVAWFPVLVMYLVVLGIGGKHLTSVREEVPLAPARSVLSFGATVAAFIISYAALMSDYTNYMRVDVASYLGLLLPTASVQLVGAAFAASLPSNPSWQAGYEAAGAGGLVDAILAPSKGFGKFLTVLLALSVIANMGPTLYSFSISSQVVLPFSARVPRYVFSIAGTGILIPLAIVGSTRFEETLVDFLGLVGYWSSTFIAVIAVEHVVFRKNDWSAYDISHWNAPRKLPPGLAALGAVVYGADCEDDWGYWIRGRVGADRDRAIKLLVVANPDGSSDDEDTPADTYFNGYTTAPSRPATVRASSPRRSGTSPRTLTSPSPTSYEDTPATSFTSGSSNHSSPEPHPHTPSQQLPPVELGYTKPSKPHVTPNLPVGEDSDNGAESSATQSVHRPFSPNRQASPPQRSATERIIVAVTSDAENYVVVDLTGHTDAQAIRERILSKLHIPDDVHPSFAIYRTELGGFAIGAALDDNQLLIDCQHFGDDKGTLKFLAQRADAPSESPDADVPVPLPPPTIAPVPPMLPSLSSFSPGAMRMPSSRRPGSASPASDRLVSNGYEASVSGVSEFDNGDQDMARSPIQTLHRHPASRRGRQSTSWRVRRRGSGSEVSPIVPQAGSSPEHLSNTLSVNRGQERRGSVTPTPTATRSPPGFDDAPNPNMTAPTSIPAHPTHSRRPSEPDSAYEREMALAAEERRREEENERWMAKQRAELASKRQQWARDHPNLVNNPNLAYQNGAGTSGYTSAGSSGGYMPRTSTAAAFPPNRTGSPMRTPSGHGRRPTDARPPSDQQYRAYQQQPQAPVRQQDPYSRQPQRARQPSPGGQPFVQQAPPPPQAAAHPTHSQTYPYPQQYPPQQPQPYQQQPYPQQPQYVARNVPAGPPRGAMLPRTPGSEYITQANPQWSYDSPDTMHRTNTGGTIGPMSGVGISHQRAQSPQLRGGARSMGNLRESYGAPPPAPPPPPPAAQWTGGRGPSPGPVLTSPPGQQVQVLSPAAYDVRQSEPPVHRQQSHDTYRPHQSSSPLQQSQTIQQQLPPPSMQQYHQQGAGRVGPPVEQRPPGYGQYVEPQRTGGYMEPQRTGGAYNDQRSSGGYEQRSSGTFEQPPPQRTSGFIEPQRTGGPFLEQQKTGGGYSQPQGYDRYERERIERDRKEYEARREYEAARERERERKEYEQQMQRPDPVPIQRPGPPSRQQTGTSPSHTSTMPRPITEPVSVPRTTEAIPRNASEFSTSPRPAPMSNWNQNMLNRPNEPYYNGNANSASLARRTFSGESLAQPPQQQRPQSAYDALPPSLRAGPRPTMQRPLTEYDRPSPSDLYRPPPLPQTPQHTTSPPVSGRYTHFASQPDGFAQQRPILDERVDDAYGGIEEPSAPLSLNTNTLGAPPPYESTSPSSVAGEPSPIPPQTPEPDHLELSDNGTASPSASDASTVGYAGHARDTDSDRDSTTAVSESDSADVDADADAGTLKADDYRVMAAIQRMVGAADGTATPPIPAAPVRSVSQPTIPVTQPAYVSPQSKVISRDFAAAVQEEEEYDESDEDSGTLWQVPKQNSAPAVVAGTTGAPLVRRTATRPKGLRLRIDGSRPSSHPDSSPSSTQDSSTSGTFMPSTLPLEVRKKTAAGSGNGSGSGGEVPSRPHLQPHQSSSARGSSSWDIRPQAEEVYEKLDQFFPNHDLDKPVIDAPSGGTSPVTTEAPPMAGPVAPLIGGPGVRRHKKSIRVVAAERKKMLERINAAKIQQPPVDDSATYMPDSDSATLQPGTMVPVSNILRKRSTKMWGGRVEEVTPGSAALGAGASPNVPETIPEGGPGRQRPTFKWVKGQLIGRGSFGRVYHAMNLTTGEMIAVKQVELPKTDSDRADSRQVTVVDALKSESDTLRDLDHPHIVQYLGFEETVDVFSVFLEYVPGGSVGSVLRKIGKFEDEVVRSFSHQIIDGLAYLHKSGILHRDLKGDNILVDRSGICKISDFGISKRSEHVYNNHEGTAMQGSVFWMAPEMLHNNKQGYNAKIDIWSVGCVVLEMQAGRRPWTEDDMFAVMYKVGGLRQAPPVPDDVILSPLADDFRKKCFAIDPAERPTAVELLTHPWLQVPPGWVFKGFK</sequence>
<dbReference type="GO" id="GO:0005886">
    <property type="term" value="C:plasma membrane"/>
    <property type="evidence" value="ECO:0007669"/>
    <property type="project" value="TreeGrafter"/>
</dbReference>
<feature type="compositionally biased region" description="Pro residues" evidence="13">
    <location>
        <begin position="979"/>
        <end position="993"/>
    </location>
</feature>
<evidence type="ECO:0000256" key="10">
    <source>
        <dbReference type="ARBA" id="ARBA00022989"/>
    </source>
</evidence>
<evidence type="ECO:0000256" key="2">
    <source>
        <dbReference type="ARBA" id="ARBA00006529"/>
    </source>
</evidence>
<dbReference type="InterPro" id="IPR013144">
    <property type="entry name" value="CRA_dom"/>
</dbReference>
<dbReference type="SUPFAM" id="SSF56112">
    <property type="entry name" value="Protein kinase-like (PK-like)"/>
    <property type="match status" value="1"/>
</dbReference>
<feature type="transmembrane region" description="Helical" evidence="14">
    <location>
        <begin position="379"/>
        <end position="396"/>
    </location>
</feature>
<dbReference type="InterPro" id="IPR017441">
    <property type="entry name" value="Protein_kinase_ATP_BS"/>
</dbReference>
<dbReference type="Pfam" id="PF02133">
    <property type="entry name" value="Transp_cyt_pur"/>
    <property type="match status" value="1"/>
</dbReference>
<dbReference type="InterPro" id="IPR008271">
    <property type="entry name" value="Ser/Thr_kinase_AS"/>
</dbReference>
<dbReference type="GO" id="GO:0005524">
    <property type="term" value="F:ATP binding"/>
    <property type="evidence" value="ECO:0007669"/>
    <property type="project" value="UniProtKB-UniRule"/>
</dbReference>
<feature type="compositionally biased region" description="Polar residues" evidence="13">
    <location>
        <begin position="1275"/>
        <end position="1285"/>
    </location>
</feature>
<evidence type="ECO:0000256" key="8">
    <source>
        <dbReference type="ARBA" id="ARBA00022777"/>
    </source>
</evidence>
<feature type="compositionally biased region" description="Low complexity" evidence="13">
    <location>
        <begin position="2047"/>
        <end position="2068"/>
    </location>
</feature>
<feature type="domain" description="Protein kinase" evidence="15">
    <location>
        <begin position="2279"/>
        <end position="2546"/>
    </location>
</feature>
<feature type="domain" description="CTLH" evidence="16">
    <location>
        <begin position="67"/>
        <end position="124"/>
    </location>
</feature>
<dbReference type="Pfam" id="PF00069">
    <property type="entry name" value="Pkinase"/>
    <property type="match status" value="1"/>
</dbReference>
<feature type="region of interest" description="Disordered" evidence="13">
    <location>
        <begin position="2137"/>
        <end position="2160"/>
    </location>
</feature>
<keyword evidence="9 12" id="KW-0067">ATP-binding</keyword>
<dbReference type="CDD" id="cd06629">
    <property type="entry name" value="STKc_Bck1_like"/>
    <property type="match status" value="1"/>
</dbReference>
<dbReference type="GO" id="GO:0000196">
    <property type="term" value="P:cell integrity MAPK cascade"/>
    <property type="evidence" value="ECO:0007669"/>
    <property type="project" value="UniProtKB-ARBA"/>
</dbReference>
<evidence type="ECO:0000259" key="16">
    <source>
        <dbReference type="PROSITE" id="PS50897"/>
    </source>
</evidence>
<dbReference type="SMART" id="SM00668">
    <property type="entry name" value="CTLH"/>
    <property type="match status" value="1"/>
</dbReference>
<keyword evidence="8" id="KW-0418">Kinase</keyword>
<feature type="compositionally biased region" description="Polar residues" evidence="13">
    <location>
        <begin position="1362"/>
        <end position="1384"/>
    </location>
</feature>
<evidence type="ECO:0000256" key="6">
    <source>
        <dbReference type="ARBA" id="ARBA00022692"/>
    </source>
</evidence>
<feature type="compositionally biased region" description="Basic and acidic residues" evidence="13">
    <location>
        <begin position="275"/>
        <end position="285"/>
    </location>
</feature>
<evidence type="ECO:0000256" key="5">
    <source>
        <dbReference type="ARBA" id="ARBA00022679"/>
    </source>
</evidence>
<evidence type="ECO:0000256" key="11">
    <source>
        <dbReference type="ARBA" id="ARBA00023136"/>
    </source>
</evidence>
<feature type="compositionally biased region" description="Basic and acidic residues" evidence="13">
    <location>
        <begin position="1604"/>
        <end position="1638"/>
    </location>
</feature>
<feature type="compositionally biased region" description="Polar residues" evidence="13">
    <location>
        <begin position="2104"/>
        <end position="2116"/>
    </location>
</feature>
<feature type="compositionally biased region" description="Low complexity" evidence="13">
    <location>
        <begin position="994"/>
        <end position="1019"/>
    </location>
</feature>
<feature type="compositionally biased region" description="Low complexity" evidence="13">
    <location>
        <begin position="1205"/>
        <end position="1215"/>
    </location>
</feature>
<feature type="compositionally biased region" description="Pro residues" evidence="13">
    <location>
        <begin position="1421"/>
        <end position="1432"/>
    </location>
</feature>
<dbReference type="Gene3D" id="1.10.4160.10">
    <property type="entry name" value="Hydantoin permease"/>
    <property type="match status" value="1"/>
</dbReference>
<reference evidence="17" key="1">
    <citation type="submission" date="2021-01" db="EMBL/GenBank/DDBJ databases">
        <authorList>
            <person name="Kaushik A."/>
        </authorList>
    </citation>
    <scope>NUCLEOTIDE SEQUENCE</scope>
    <source>
        <strain evidence="17">AG3-T5</strain>
    </source>
</reference>
<dbReference type="PROSITE" id="PS50896">
    <property type="entry name" value="LISH"/>
    <property type="match status" value="1"/>
</dbReference>
<dbReference type="Proteomes" id="UP000663841">
    <property type="component" value="Unassembled WGS sequence"/>
</dbReference>
<dbReference type="SMART" id="SM00220">
    <property type="entry name" value="S_TKc"/>
    <property type="match status" value="1"/>
</dbReference>
<feature type="transmembrane region" description="Helical" evidence="14">
    <location>
        <begin position="473"/>
        <end position="493"/>
    </location>
</feature>
<feature type="region of interest" description="Disordered" evidence="13">
    <location>
        <begin position="1993"/>
        <end position="2117"/>
    </location>
</feature>
<dbReference type="EMBL" id="CAJMWW010000092">
    <property type="protein sequence ID" value="CAE6440065.1"/>
    <property type="molecule type" value="Genomic_DNA"/>
</dbReference>
<feature type="transmembrane region" description="Helical" evidence="14">
    <location>
        <begin position="593"/>
        <end position="615"/>
    </location>
</feature>
<dbReference type="GO" id="GO:0004709">
    <property type="term" value="F:MAP kinase kinase kinase activity"/>
    <property type="evidence" value="ECO:0007669"/>
    <property type="project" value="UniProtKB-ARBA"/>
</dbReference>
<feature type="compositionally biased region" description="Polar residues" evidence="13">
    <location>
        <begin position="1656"/>
        <end position="1670"/>
    </location>
</feature>
<evidence type="ECO:0000313" key="17">
    <source>
        <dbReference type="EMBL" id="CAE6440065.1"/>
    </source>
</evidence>
<feature type="region of interest" description="Disordered" evidence="13">
    <location>
        <begin position="742"/>
        <end position="876"/>
    </location>
</feature>
<feature type="compositionally biased region" description="Low complexity" evidence="13">
    <location>
        <begin position="801"/>
        <end position="811"/>
    </location>
</feature>
<keyword evidence="5" id="KW-0808">Transferase</keyword>
<dbReference type="Gene3D" id="1.10.510.10">
    <property type="entry name" value="Transferase(Phosphotransferase) domain 1"/>
    <property type="match status" value="1"/>
</dbReference>
<feature type="transmembrane region" description="Helical" evidence="14">
    <location>
        <begin position="505"/>
        <end position="525"/>
    </location>
</feature>
<accession>A0A8H2Y1I4</accession>
<feature type="compositionally biased region" description="Basic and acidic residues" evidence="13">
    <location>
        <begin position="1899"/>
        <end position="1909"/>
    </location>
</feature>
<feature type="compositionally biased region" description="Polar residues" evidence="13">
    <location>
        <begin position="851"/>
        <end position="876"/>
    </location>
</feature>
<gene>
    <name evidence="17" type="ORF">RDB_LOCUS92083</name>
</gene>
<keyword evidence="11 14" id="KW-0472">Membrane</keyword>
<feature type="compositionally biased region" description="Basic residues" evidence="13">
    <location>
        <begin position="1052"/>
        <end position="1073"/>
    </location>
</feature>
<evidence type="ECO:0000259" key="15">
    <source>
        <dbReference type="PROSITE" id="PS50011"/>
    </source>
</evidence>
<dbReference type="InterPro" id="IPR000719">
    <property type="entry name" value="Prot_kinase_dom"/>
</dbReference>
<evidence type="ECO:0000256" key="12">
    <source>
        <dbReference type="PROSITE-ProRule" id="PRU10141"/>
    </source>
</evidence>
<feature type="compositionally biased region" description="Pro residues" evidence="13">
    <location>
        <begin position="1645"/>
        <end position="1655"/>
    </location>
</feature>
<evidence type="ECO:0000256" key="9">
    <source>
        <dbReference type="ARBA" id="ARBA00022840"/>
    </source>
</evidence>
<feature type="region of interest" description="Disordered" evidence="13">
    <location>
        <begin position="244"/>
        <end position="285"/>
    </location>
</feature>
<feature type="compositionally biased region" description="Polar residues" evidence="13">
    <location>
        <begin position="1692"/>
        <end position="1712"/>
    </location>
</feature>
<evidence type="ECO:0000256" key="1">
    <source>
        <dbReference type="ARBA" id="ARBA00004141"/>
    </source>
</evidence>
<dbReference type="SMART" id="SM00757">
    <property type="entry name" value="CRA"/>
    <property type="match status" value="1"/>
</dbReference>
<dbReference type="InterPro" id="IPR026030">
    <property type="entry name" value="Pur-cyt_permease_Fcy2/21/22"/>
</dbReference>
<dbReference type="Pfam" id="PF10607">
    <property type="entry name" value="CTLH"/>
    <property type="match status" value="1"/>
</dbReference>
<evidence type="ECO:0000313" key="18">
    <source>
        <dbReference type="Proteomes" id="UP000663841"/>
    </source>
</evidence>
<dbReference type="InterPro" id="IPR024964">
    <property type="entry name" value="CTLH/CRA"/>
</dbReference>
<comment type="caution">
    <text evidence="17">The sequence shown here is derived from an EMBL/GenBank/DDBJ whole genome shotgun (WGS) entry which is preliminary data.</text>
</comment>
<dbReference type="InterPro" id="IPR001248">
    <property type="entry name" value="Pur-cyt_permease"/>
</dbReference>
<dbReference type="PROSITE" id="PS00107">
    <property type="entry name" value="PROTEIN_KINASE_ATP"/>
    <property type="match status" value="1"/>
</dbReference>
<evidence type="ECO:0000256" key="14">
    <source>
        <dbReference type="SAM" id="Phobius"/>
    </source>
</evidence>
<feature type="compositionally biased region" description="Low complexity" evidence="13">
    <location>
        <begin position="1258"/>
        <end position="1274"/>
    </location>
</feature>
<keyword evidence="6 14" id="KW-0812">Transmembrane</keyword>
<evidence type="ECO:0000256" key="3">
    <source>
        <dbReference type="ARBA" id="ARBA00008974"/>
    </source>
</evidence>
<dbReference type="FunFam" id="3.30.200.20:FF:000387">
    <property type="entry name" value="Serine/threonine-protein kinase STE11"/>
    <property type="match status" value="1"/>
</dbReference>
<keyword evidence="10 14" id="KW-1133">Transmembrane helix</keyword>
<keyword evidence="7 12" id="KW-0547">Nucleotide-binding</keyword>
<dbReference type="PROSITE" id="PS50011">
    <property type="entry name" value="PROTEIN_KINASE_DOM"/>
    <property type="match status" value="1"/>
</dbReference>
<comment type="similarity">
    <text evidence="3">Belongs to the purine-cytosine permease (2.A.39) family.</text>
</comment>
<dbReference type="PANTHER" id="PTHR31806:SF5">
    <property type="entry name" value="PURINE-CYTOSINE PERMEASE FCY21"/>
    <property type="match status" value="1"/>
</dbReference>
<comment type="subcellular location">
    <subcellularLocation>
        <location evidence="1">Membrane</location>
        <topology evidence="1">Multi-pass membrane protein</topology>
    </subcellularLocation>
</comment>
<dbReference type="FunFam" id="1.10.510.10:FF:000182">
    <property type="entry name" value="MAP kinase kinase kinase mkh1"/>
    <property type="match status" value="1"/>
</dbReference>